<name>A0A9D3XMU5_9SAUR</name>
<evidence type="ECO:0000313" key="1">
    <source>
        <dbReference type="EMBL" id="KAH1182567.1"/>
    </source>
</evidence>
<organism evidence="1 2">
    <name type="scientific">Mauremys mutica</name>
    <name type="common">yellowpond turtle</name>
    <dbReference type="NCBI Taxonomy" id="74926"/>
    <lineage>
        <taxon>Eukaryota</taxon>
        <taxon>Metazoa</taxon>
        <taxon>Chordata</taxon>
        <taxon>Craniata</taxon>
        <taxon>Vertebrata</taxon>
        <taxon>Euteleostomi</taxon>
        <taxon>Archelosauria</taxon>
        <taxon>Testudinata</taxon>
        <taxon>Testudines</taxon>
        <taxon>Cryptodira</taxon>
        <taxon>Durocryptodira</taxon>
        <taxon>Testudinoidea</taxon>
        <taxon>Geoemydidae</taxon>
        <taxon>Geoemydinae</taxon>
        <taxon>Mauremys</taxon>
    </lineage>
</organism>
<proteinExistence type="predicted"/>
<keyword evidence="2" id="KW-1185">Reference proteome</keyword>
<comment type="caution">
    <text evidence="1">The sequence shown here is derived from an EMBL/GenBank/DDBJ whole genome shotgun (WGS) entry which is preliminary data.</text>
</comment>
<dbReference type="AlphaFoldDB" id="A0A9D3XMU5"/>
<accession>A0A9D3XMU5</accession>
<dbReference type="EMBL" id="JAHDVG010000466">
    <property type="protein sequence ID" value="KAH1182567.1"/>
    <property type="molecule type" value="Genomic_DNA"/>
</dbReference>
<dbReference type="Proteomes" id="UP000827986">
    <property type="component" value="Unassembled WGS sequence"/>
</dbReference>
<protein>
    <submittedName>
        <fullName evidence="1">Uncharacterized protein</fullName>
    </submittedName>
</protein>
<evidence type="ECO:0000313" key="2">
    <source>
        <dbReference type="Proteomes" id="UP000827986"/>
    </source>
</evidence>
<sequence length="108" mass="12867">MYLICWYYTLQQFDCHTMRWPGSLFHTSQIFLHTSRRWQGRWLSQFLFQVVFFTFCSHLCGVKQSHSVLMLDDTTQQLQQKETPLYIFMGPLAPIGICQKLLRFSAHA</sequence>
<reference evidence="1" key="1">
    <citation type="submission" date="2021-09" db="EMBL/GenBank/DDBJ databases">
        <title>The genome of Mauremys mutica provides insights into the evolution of semi-aquatic lifestyle.</title>
        <authorList>
            <person name="Gong S."/>
            <person name="Gao Y."/>
        </authorList>
    </citation>
    <scope>NUCLEOTIDE SEQUENCE</scope>
    <source>
        <strain evidence="1">MM-2020</strain>
        <tissue evidence="1">Muscle</tissue>
    </source>
</reference>
<gene>
    <name evidence="1" type="ORF">KIL84_004059</name>
</gene>